<feature type="domain" description="F-box" evidence="2">
    <location>
        <begin position="105"/>
        <end position="154"/>
    </location>
</feature>
<dbReference type="PROSITE" id="PS50127">
    <property type="entry name" value="UBC_2"/>
    <property type="match status" value="1"/>
</dbReference>
<dbReference type="SMART" id="SM00212">
    <property type="entry name" value="UBCc"/>
    <property type="match status" value="1"/>
</dbReference>
<protein>
    <submittedName>
        <fullName evidence="4">Ubiquitin-conjugating enzyme E2 O-like</fullName>
    </submittedName>
</protein>
<dbReference type="InterPro" id="IPR016135">
    <property type="entry name" value="UBQ-conjugating_enzyme/RWD"/>
</dbReference>
<dbReference type="InterPro" id="IPR000608">
    <property type="entry name" value="UBC"/>
</dbReference>
<dbReference type="CDD" id="cd23826">
    <property type="entry name" value="UEV_Morgue-like"/>
    <property type="match status" value="1"/>
</dbReference>
<dbReference type="InterPro" id="IPR001810">
    <property type="entry name" value="F-box_dom"/>
</dbReference>
<dbReference type="GeneID" id="102800878"/>
<name>A0ABM0MAW2_SACKO</name>
<evidence type="ECO:0000313" key="4">
    <source>
        <dbReference type="RefSeq" id="XP_006817153.1"/>
    </source>
</evidence>
<evidence type="ECO:0000259" key="2">
    <source>
        <dbReference type="PROSITE" id="PS50181"/>
    </source>
</evidence>
<dbReference type="SUPFAM" id="SSF54495">
    <property type="entry name" value="UBC-like"/>
    <property type="match status" value="1"/>
</dbReference>
<dbReference type="Gene3D" id="1.20.1280.50">
    <property type="match status" value="1"/>
</dbReference>
<dbReference type="Proteomes" id="UP000694865">
    <property type="component" value="Unplaced"/>
</dbReference>
<dbReference type="Pfam" id="PF00179">
    <property type="entry name" value="UQ_con"/>
    <property type="match status" value="1"/>
</dbReference>
<dbReference type="PROSITE" id="PS50181">
    <property type="entry name" value="FBOX"/>
    <property type="match status" value="1"/>
</dbReference>
<dbReference type="SUPFAM" id="SSF81383">
    <property type="entry name" value="F-box domain"/>
    <property type="match status" value="1"/>
</dbReference>
<evidence type="ECO:0000259" key="1">
    <source>
        <dbReference type="PROSITE" id="PS50127"/>
    </source>
</evidence>
<keyword evidence="3" id="KW-1185">Reference proteome</keyword>
<sequence length="373" mass="42823">MDGVSDSPVDLACERHVACCICYGFYGPCFEQPLCVTCHSFLYPEDIEQLPCITVTETESGGDSGTEEPTEEKNCTVLLSPTSESLSSRLIALTVHKQEDKPLQEGIVDLLPTEVLVKIFSYLDDISWSTLDQVCERWKALSDSLKEQWPWKEFVRARWPLFNQQYRVKCWKTIFVKLLDSAPCRKCIEQINLQKSIPDGQTAVTWRNKRLRSEMKNLKQDPPEGVQAVPLDRHCSLWQATITGPTESPYEGGLFFLHLQIPSSYPMKPPIVRFMTKIFHPNISRHGDIGLDSIHHNWSLALTISKVLISIQSLLTDPYCFVCMEPEIGNLYMNDRLEFNQIARIWTWKFAMHDVLIPREFTQSKEDNKEGMS</sequence>
<dbReference type="SMART" id="SM00256">
    <property type="entry name" value="FBOX"/>
    <property type="match status" value="1"/>
</dbReference>
<dbReference type="InterPro" id="IPR036047">
    <property type="entry name" value="F-box-like_dom_sf"/>
</dbReference>
<feature type="domain" description="UBC core" evidence="1">
    <location>
        <begin position="206"/>
        <end position="352"/>
    </location>
</feature>
<organism evidence="3 4">
    <name type="scientific">Saccoglossus kowalevskii</name>
    <name type="common">Acorn worm</name>
    <dbReference type="NCBI Taxonomy" id="10224"/>
    <lineage>
        <taxon>Eukaryota</taxon>
        <taxon>Metazoa</taxon>
        <taxon>Hemichordata</taxon>
        <taxon>Enteropneusta</taxon>
        <taxon>Harrimaniidae</taxon>
        <taxon>Saccoglossus</taxon>
    </lineage>
</organism>
<dbReference type="Gene3D" id="3.10.110.10">
    <property type="entry name" value="Ubiquitin Conjugating Enzyme"/>
    <property type="match status" value="1"/>
</dbReference>
<gene>
    <name evidence="4" type="primary">LOC102800878</name>
</gene>
<reference evidence="4" key="1">
    <citation type="submission" date="2025-08" db="UniProtKB">
        <authorList>
            <consortium name="RefSeq"/>
        </authorList>
    </citation>
    <scope>IDENTIFICATION</scope>
    <source>
        <tissue evidence="4">Testes</tissue>
    </source>
</reference>
<dbReference type="Pfam" id="PF12937">
    <property type="entry name" value="F-box-like"/>
    <property type="match status" value="1"/>
</dbReference>
<accession>A0ABM0MAW2</accession>
<evidence type="ECO:0000313" key="3">
    <source>
        <dbReference type="Proteomes" id="UP000694865"/>
    </source>
</evidence>
<dbReference type="PANTHER" id="PTHR24068">
    <property type="entry name" value="UBIQUITIN-CONJUGATING ENZYME E2"/>
    <property type="match status" value="1"/>
</dbReference>
<proteinExistence type="predicted"/>
<dbReference type="RefSeq" id="XP_006817153.1">
    <property type="nucleotide sequence ID" value="XM_006817090.1"/>
</dbReference>